<dbReference type="CDD" id="cd07989">
    <property type="entry name" value="LPLAT_AGPAT-like"/>
    <property type="match status" value="1"/>
</dbReference>
<dbReference type="EMBL" id="OFSM01000006">
    <property type="protein sequence ID" value="SOY28724.1"/>
    <property type="molecule type" value="Genomic_DNA"/>
</dbReference>
<evidence type="ECO:0000259" key="1">
    <source>
        <dbReference type="SMART" id="SM00563"/>
    </source>
</evidence>
<name>A0A2K4ZE49_9FIRM</name>
<reference evidence="2 3" key="1">
    <citation type="submission" date="2018-01" db="EMBL/GenBank/DDBJ databases">
        <authorList>
            <person name="Gaut B.S."/>
            <person name="Morton B.R."/>
            <person name="Clegg M.T."/>
            <person name="Duvall M.R."/>
        </authorList>
    </citation>
    <scope>NUCLEOTIDE SEQUENCE [LARGE SCALE GENOMIC DNA]</scope>
    <source>
        <strain evidence="2">GP69</strain>
    </source>
</reference>
<dbReference type="Proteomes" id="UP000236311">
    <property type="component" value="Unassembled WGS sequence"/>
</dbReference>
<dbReference type="SMART" id="SM00563">
    <property type="entry name" value="PlsC"/>
    <property type="match status" value="1"/>
</dbReference>
<evidence type="ECO:0000313" key="3">
    <source>
        <dbReference type="Proteomes" id="UP000236311"/>
    </source>
</evidence>
<feature type="domain" description="Phospholipid/glycerol acyltransferase" evidence="1">
    <location>
        <begin position="64"/>
        <end position="173"/>
    </location>
</feature>
<organism evidence="2 3">
    <name type="scientific">Acetatifactor muris</name>
    <dbReference type="NCBI Taxonomy" id="879566"/>
    <lineage>
        <taxon>Bacteria</taxon>
        <taxon>Bacillati</taxon>
        <taxon>Bacillota</taxon>
        <taxon>Clostridia</taxon>
        <taxon>Lachnospirales</taxon>
        <taxon>Lachnospiraceae</taxon>
        <taxon>Acetatifactor</taxon>
    </lineage>
</organism>
<dbReference type="SUPFAM" id="SSF69593">
    <property type="entry name" value="Glycerol-3-phosphate (1)-acyltransferase"/>
    <property type="match status" value="1"/>
</dbReference>
<proteinExistence type="predicted"/>
<accession>A0A2K4ZE49</accession>
<dbReference type="InterPro" id="IPR002123">
    <property type="entry name" value="Plipid/glycerol_acylTrfase"/>
</dbReference>
<sequence length="427" mass="49097">MKIKVKEMAYEQVLARPVGRHRSPVRPLWIFRLLLKVLSRSDLRATHFTHREIGMERLGNREPCLILMNHSSFIDLKIAATILYPRPFNIVCTSDGFVGKSRLMRAAGCIPTKKFITDMTLVRDMLHALKKANSSVLMFPEASYSFDGTATPLPDSMGKCLKILGVPVVMIRTYGAFARDPLYNNLKLRQVDVSADMEYLLSPEDIREKTAEELNEILREQFSFDNFRWQQENNIRIAEAFRADCLNRVLYKYPHCGTEGKMLGEGTELSCGACGKKYELTEYGFLEAKEGETEFKHIPDWYRWERESVRKELEDGVYRLDVPVTICIMVNTKCIYRVGSGRLVHTAEGFHLTGCDGRLDYTQKPGASYSLYSDYYWYEVGDMICIGSGDVLYYCFPTEGGDVVAKTRLATEELYKITCRRRRERRG</sequence>
<gene>
    <name evidence="2" type="ORF">AMURIS_01435</name>
</gene>
<dbReference type="RefSeq" id="WP_103238808.1">
    <property type="nucleotide sequence ID" value="NZ_JANJZD010000006.1"/>
</dbReference>
<keyword evidence="2" id="KW-0012">Acyltransferase</keyword>
<evidence type="ECO:0000313" key="2">
    <source>
        <dbReference type="EMBL" id="SOY28724.1"/>
    </source>
</evidence>
<dbReference type="OrthoDB" id="383955at2"/>
<keyword evidence="3" id="KW-1185">Reference proteome</keyword>
<dbReference type="GO" id="GO:0016746">
    <property type="term" value="F:acyltransferase activity"/>
    <property type="evidence" value="ECO:0007669"/>
    <property type="project" value="UniProtKB-KW"/>
</dbReference>
<dbReference type="AlphaFoldDB" id="A0A2K4ZE49"/>
<keyword evidence="2" id="KW-0808">Transferase</keyword>
<protein>
    <submittedName>
        <fullName evidence="2">Acyltransferase</fullName>
    </submittedName>
</protein>
<dbReference type="Pfam" id="PF01553">
    <property type="entry name" value="Acyltransferase"/>
    <property type="match status" value="1"/>
</dbReference>